<comment type="subcellular location">
    <subcellularLocation>
        <location evidence="11">Cell membrane</location>
        <topology evidence="11">Peripheral membrane protein</topology>
    </subcellularLocation>
</comment>
<organism evidence="13 14">
    <name type="scientific">Caedimonas varicaedens</name>
    <dbReference type="NCBI Taxonomy" id="1629334"/>
    <lineage>
        <taxon>Bacteria</taxon>
        <taxon>Pseudomonadati</taxon>
        <taxon>Pseudomonadota</taxon>
        <taxon>Alphaproteobacteria</taxon>
        <taxon>Holosporales</taxon>
        <taxon>Caedimonadaceae</taxon>
        <taxon>Caedimonas</taxon>
    </lineage>
</organism>
<keyword evidence="6 11" id="KW-0865">Zymogen</keyword>
<evidence type="ECO:0000256" key="11">
    <source>
        <dbReference type="HAMAP-Rule" id="MF_00664"/>
    </source>
</evidence>
<evidence type="ECO:0000313" key="14">
    <source>
        <dbReference type="Proteomes" id="UP000036771"/>
    </source>
</evidence>
<dbReference type="AlphaFoldDB" id="A0A0K8MDK0"/>
<dbReference type="HAMAP" id="MF_00664">
    <property type="entry name" value="PS_decarb_PSD_A"/>
    <property type="match status" value="1"/>
</dbReference>
<keyword evidence="4 11" id="KW-0443">Lipid metabolism</keyword>
<comment type="function">
    <text evidence="11">Catalyzes the formation of phosphatidylethanolamine (PtdEtn) from phosphatidylserine (PtdSer).</text>
</comment>
<reference evidence="13 14" key="1">
    <citation type="submission" date="2015-03" db="EMBL/GenBank/DDBJ databases">
        <title>Caedibacter varicaedens, whole genome shotgun sequence.</title>
        <authorList>
            <person name="Suzuki H."/>
            <person name="Dapper A.L."/>
            <person name="Gibson A.K."/>
            <person name="Jackson C."/>
            <person name="Lee H."/>
            <person name="Pejaver V.R."/>
            <person name="Doak T."/>
            <person name="Lynch M."/>
        </authorList>
    </citation>
    <scope>NUCLEOTIDE SEQUENCE [LARGE SCALE GENOMIC DNA]</scope>
</reference>
<gene>
    <name evidence="11" type="primary">psd</name>
    <name evidence="13" type="ORF">Cva_01200</name>
</gene>
<keyword evidence="3 11" id="KW-0210">Decarboxylase</keyword>
<evidence type="ECO:0000313" key="13">
    <source>
        <dbReference type="EMBL" id="GAO98537.1"/>
    </source>
</evidence>
<name>A0A0K8MDK0_9PROT</name>
<keyword evidence="7 11" id="KW-0594">Phospholipid biosynthesis</keyword>
<sequence>MRVPVLAPLHREGWVFVAIFLVCAVILGLISDTLGWIGVILTGWCVYFFRDPERVTPIRPDLVISPADGFVQAIVQANPPQELGMKGEDWKRVSIFLSVFDVHVNRIPCDGTITKSVYHPGKFFNASLDKASEHNERQALTLMDKKGREIAFVQIAGLIARRILCDVQEKQEVRSGERFGMIRFGSRVDIYLPKGLSPLVIEGQRVIGGETIIADFSSQEPERVGEIR</sequence>
<evidence type="ECO:0000256" key="7">
    <source>
        <dbReference type="ARBA" id="ARBA00023209"/>
    </source>
</evidence>
<dbReference type="NCBIfam" id="NF003679">
    <property type="entry name" value="PRK05305.1-3"/>
    <property type="match status" value="1"/>
</dbReference>
<evidence type="ECO:0000256" key="5">
    <source>
        <dbReference type="ARBA" id="ARBA00023136"/>
    </source>
</evidence>
<comment type="pathway">
    <text evidence="11">Phospholipid metabolism; phosphatidylethanolamine biosynthesis; phosphatidylethanolamine from CDP-diacylglycerol: step 2/2.</text>
</comment>
<keyword evidence="5 11" id="KW-0472">Membrane</keyword>
<keyword evidence="10 11" id="KW-0670">Pyruvate</keyword>
<evidence type="ECO:0000256" key="6">
    <source>
        <dbReference type="ARBA" id="ARBA00023145"/>
    </source>
</evidence>
<dbReference type="EMBL" id="BBVC01000066">
    <property type="protein sequence ID" value="GAO98537.1"/>
    <property type="molecule type" value="Genomic_DNA"/>
</dbReference>
<proteinExistence type="inferred from homology"/>
<feature type="active site" description="Schiff-base intermediate with substrate; via pyruvic acid" evidence="11">
    <location>
        <position position="186"/>
    </location>
</feature>
<keyword evidence="9 11" id="KW-1208">Phospholipid metabolism</keyword>
<dbReference type="NCBIfam" id="NF003685">
    <property type="entry name" value="PRK05305.2-5"/>
    <property type="match status" value="1"/>
</dbReference>
<evidence type="ECO:0000256" key="3">
    <source>
        <dbReference type="ARBA" id="ARBA00022793"/>
    </source>
</evidence>
<comment type="PTM">
    <text evidence="11">Is synthesized initially as an inactive proenzyme. Formation of the active enzyme involves a self-maturation process in which the active site pyruvoyl group is generated from an internal serine residue via an autocatalytic post-translational modification. Two non-identical subunits are generated from the proenzyme in this reaction, and the pyruvate is formed at the N-terminus of the alpha chain, which is derived from the carboxyl end of the proenzyme. The post-translation cleavage follows an unusual pathway, termed non-hydrolytic serinolysis, in which the side chain hydroxyl group of the serine supplies its oxygen atom to form the C-terminus of the beta chain, while the remainder of the serine residue undergoes an oxidative deamination to produce ammonia and the pyruvoyl prosthetic group on the alpha chain.</text>
</comment>
<comment type="similarity">
    <text evidence="11">Belongs to the phosphatidylserine decarboxylase family. PSD-A subfamily.</text>
</comment>
<accession>A0A0K8MDK0</accession>
<dbReference type="OrthoDB" id="9790893at2"/>
<evidence type="ECO:0000256" key="4">
    <source>
        <dbReference type="ARBA" id="ARBA00023098"/>
    </source>
</evidence>
<evidence type="ECO:0000256" key="9">
    <source>
        <dbReference type="ARBA" id="ARBA00023264"/>
    </source>
</evidence>
<dbReference type="PANTHER" id="PTHR35809">
    <property type="entry name" value="ARCHAETIDYLSERINE DECARBOXYLASE PROENZYME-RELATED"/>
    <property type="match status" value="1"/>
</dbReference>
<keyword evidence="14" id="KW-1185">Reference proteome</keyword>
<dbReference type="PANTHER" id="PTHR35809:SF1">
    <property type="entry name" value="ARCHAETIDYLSERINE DECARBOXYLASE PROENZYME-RELATED"/>
    <property type="match status" value="1"/>
</dbReference>
<dbReference type="Pfam" id="PF02666">
    <property type="entry name" value="PS_Dcarbxylase"/>
    <property type="match status" value="1"/>
</dbReference>
<dbReference type="InterPro" id="IPR033175">
    <property type="entry name" value="PSD-A"/>
</dbReference>
<dbReference type="GO" id="GO:0005886">
    <property type="term" value="C:plasma membrane"/>
    <property type="evidence" value="ECO:0007669"/>
    <property type="project" value="UniProtKB-SubCell"/>
</dbReference>
<dbReference type="UniPathway" id="UPA00558">
    <property type="reaction ID" value="UER00616"/>
</dbReference>
<dbReference type="NCBIfam" id="NF003677">
    <property type="entry name" value="PRK05305.1-1"/>
    <property type="match status" value="1"/>
</dbReference>
<evidence type="ECO:0000256" key="1">
    <source>
        <dbReference type="ARBA" id="ARBA00022475"/>
    </source>
</evidence>
<dbReference type="NCBIfam" id="NF003678">
    <property type="entry name" value="PRK05305.1-2"/>
    <property type="match status" value="1"/>
</dbReference>
<evidence type="ECO:0000256" key="10">
    <source>
        <dbReference type="ARBA" id="ARBA00023317"/>
    </source>
</evidence>
<dbReference type="InterPro" id="IPR003817">
    <property type="entry name" value="PS_Dcarbxylase"/>
</dbReference>
<comment type="cofactor">
    <cofactor evidence="11">
        <name>pyruvate</name>
        <dbReference type="ChEBI" id="CHEBI:15361"/>
    </cofactor>
    <text evidence="11">Binds 1 pyruvoyl group covalently per subunit.</text>
</comment>
<keyword evidence="12" id="KW-0812">Transmembrane</keyword>
<feature type="site" description="Cleavage (non-hydrolytic); by autocatalysis" evidence="11">
    <location>
        <begin position="185"/>
        <end position="186"/>
    </location>
</feature>
<keyword evidence="12" id="KW-1133">Transmembrane helix</keyword>
<comment type="catalytic activity">
    <reaction evidence="11">
        <text>a 1,2-diacyl-sn-glycero-3-phospho-L-serine + H(+) = a 1,2-diacyl-sn-glycero-3-phosphoethanolamine + CO2</text>
        <dbReference type="Rhea" id="RHEA:20828"/>
        <dbReference type="ChEBI" id="CHEBI:15378"/>
        <dbReference type="ChEBI" id="CHEBI:16526"/>
        <dbReference type="ChEBI" id="CHEBI:57262"/>
        <dbReference type="ChEBI" id="CHEBI:64612"/>
        <dbReference type="EC" id="4.1.1.65"/>
    </reaction>
</comment>
<dbReference type="EC" id="4.1.1.65" evidence="11"/>
<feature type="chain" id="PRO_5023464549" description="Phosphatidylserine decarboxylase alpha chain" evidence="11">
    <location>
        <begin position="186"/>
        <end position="228"/>
    </location>
</feature>
<evidence type="ECO:0000256" key="12">
    <source>
        <dbReference type="SAM" id="Phobius"/>
    </source>
</evidence>
<evidence type="ECO:0000256" key="8">
    <source>
        <dbReference type="ARBA" id="ARBA00023239"/>
    </source>
</evidence>
<dbReference type="GO" id="GO:0004609">
    <property type="term" value="F:phosphatidylserine decarboxylase activity"/>
    <property type="evidence" value="ECO:0007669"/>
    <property type="project" value="UniProtKB-UniRule"/>
</dbReference>
<protein>
    <recommendedName>
        <fullName evidence="11">Phosphatidylserine decarboxylase proenzyme</fullName>
        <ecNumber evidence="11">4.1.1.65</ecNumber>
    </recommendedName>
    <component>
        <recommendedName>
            <fullName evidence="11">Phosphatidylserine decarboxylase alpha chain</fullName>
        </recommendedName>
    </component>
    <component>
        <recommendedName>
            <fullName evidence="11">Phosphatidylserine decarboxylase beta chain</fullName>
        </recommendedName>
    </component>
</protein>
<feature type="chain" id="PRO_5023464550" description="Phosphatidylserine decarboxylase beta chain" evidence="11">
    <location>
        <begin position="1"/>
        <end position="185"/>
    </location>
</feature>
<keyword evidence="2 11" id="KW-0444">Lipid biosynthesis</keyword>
<dbReference type="GO" id="GO:0006646">
    <property type="term" value="P:phosphatidylethanolamine biosynthetic process"/>
    <property type="evidence" value="ECO:0007669"/>
    <property type="project" value="UniProtKB-UniRule"/>
</dbReference>
<keyword evidence="8 11" id="KW-0456">Lyase</keyword>
<feature type="transmembrane region" description="Helical" evidence="12">
    <location>
        <begin position="16"/>
        <end position="49"/>
    </location>
</feature>
<dbReference type="Proteomes" id="UP000036771">
    <property type="component" value="Unassembled WGS sequence"/>
</dbReference>
<evidence type="ECO:0000256" key="2">
    <source>
        <dbReference type="ARBA" id="ARBA00022516"/>
    </source>
</evidence>
<keyword evidence="1 11" id="KW-1003">Cell membrane</keyword>
<dbReference type="STRING" id="1629334.Cva_01200"/>
<comment type="caution">
    <text evidence="13">The sequence shown here is derived from an EMBL/GenBank/DDBJ whole genome shotgun (WGS) entry which is preliminary data.</text>
</comment>
<comment type="subunit">
    <text evidence="11">Heterodimer of a large membrane-associated beta subunit and a small pyruvoyl-containing alpha subunit.</text>
</comment>
<feature type="modified residue" description="Pyruvic acid (Ser); by autocatalysis" evidence="11">
    <location>
        <position position="186"/>
    </location>
</feature>